<dbReference type="Pfam" id="PF07027">
    <property type="entry name" value="DUF1318"/>
    <property type="match status" value="1"/>
</dbReference>
<dbReference type="AlphaFoldDB" id="A0A967C9R5"/>
<accession>A0A967C9R5</accession>
<keyword evidence="3" id="KW-1185">Reference proteome</keyword>
<dbReference type="Proteomes" id="UP000761264">
    <property type="component" value="Unassembled WGS sequence"/>
</dbReference>
<keyword evidence="1" id="KW-0732">Signal</keyword>
<comment type="caution">
    <text evidence="2">The sequence shown here is derived from an EMBL/GenBank/DDBJ whole genome shotgun (WGS) entry which is preliminary data.</text>
</comment>
<feature type="signal peptide" evidence="1">
    <location>
        <begin position="1"/>
        <end position="26"/>
    </location>
</feature>
<proteinExistence type="predicted"/>
<dbReference type="EMBL" id="JAAQPH010000001">
    <property type="protein sequence ID" value="NIA67123.1"/>
    <property type="molecule type" value="Genomic_DNA"/>
</dbReference>
<feature type="chain" id="PRO_5037201870" evidence="1">
    <location>
        <begin position="27"/>
        <end position="112"/>
    </location>
</feature>
<protein>
    <submittedName>
        <fullName evidence="2">YdbL family protein</fullName>
    </submittedName>
</protein>
<evidence type="ECO:0000313" key="3">
    <source>
        <dbReference type="Proteomes" id="UP000761264"/>
    </source>
</evidence>
<evidence type="ECO:0000313" key="2">
    <source>
        <dbReference type="EMBL" id="NIA67123.1"/>
    </source>
</evidence>
<dbReference type="InterPro" id="IPR008309">
    <property type="entry name" value="YdbL"/>
</dbReference>
<sequence length="112" mass="12141">MTRFWSSLFTLLAAIIVALPMLTAPAAAQSLDDLRASGKVGERFDGLAVARDSAFADFVDEVNAKRQAIYAEQAGKQGIPASQVGAVYAQEIIEQVPDGTWILTDQGEWRQK</sequence>
<gene>
    <name evidence="2" type="ORF">HBA54_00790</name>
</gene>
<evidence type="ECO:0000256" key="1">
    <source>
        <dbReference type="SAM" id="SignalP"/>
    </source>
</evidence>
<reference evidence="2" key="1">
    <citation type="submission" date="2020-03" db="EMBL/GenBank/DDBJ databases">
        <title>Genome of Pelagibius litoralis DSM 21314T.</title>
        <authorList>
            <person name="Wang G."/>
        </authorList>
    </citation>
    <scope>NUCLEOTIDE SEQUENCE</scope>
    <source>
        <strain evidence="2">DSM 21314</strain>
    </source>
</reference>
<dbReference type="RefSeq" id="WP_167220406.1">
    <property type="nucleotide sequence ID" value="NZ_JAAQPH010000001.1"/>
</dbReference>
<name>A0A967C9R5_9PROT</name>
<organism evidence="2 3">
    <name type="scientific">Pelagibius litoralis</name>
    <dbReference type="NCBI Taxonomy" id="374515"/>
    <lineage>
        <taxon>Bacteria</taxon>
        <taxon>Pseudomonadati</taxon>
        <taxon>Pseudomonadota</taxon>
        <taxon>Alphaproteobacteria</taxon>
        <taxon>Rhodospirillales</taxon>
        <taxon>Rhodovibrionaceae</taxon>
        <taxon>Pelagibius</taxon>
    </lineage>
</organism>